<dbReference type="Proteomes" id="UP000266723">
    <property type="component" value="Unassembled WGS sequence"/>
</dbReference>
<gene>
    <name evidence="9" type="ORF">DY000_02002787</name>
</gene>
<feature type="chain" id="PRO_5045238318" description="TF-B3 domain-containing protein" evidence="7">
    <location>
        <begin position="26"/>
        <end position="546"/>
    </location>
</feature>
<feature type="region of interest" description="Disordered" evidence="6">
    <location>
        <begin position="451"/>
        <end position="475"/>
    </location>
</feature>
<keyword evidence="7" id="KW-0732">Signal</keyword>
<accession>A0ABQ7CKC3</accession>
<dbReference type="PANTHER" id="PTHR31674">
    <property type="entry name" value="B3 DOMAIN-CONTAINING PROTEIN REM-LIKE 3-RELATED"/>
    <property type="match status" value="1"/>
</dbReference>
<feature type="domain" description="TF-B3" evidence="8">
    <location>
        <begin position="349"/>
        <end position="444"/>
    </location>
</feature>
<dbReference type="InterPro" id="IPR015300">
    <property type="entry name" value="DNA-bd_pseudobarrel_sf"/>
</dbReference>
<keyword evidence="10" id="KW-1185">Reference proteome</keyword>
<proteinExistence type="predicted"/>
<sequence length="546" mass="61723">MAANNKLILVLLSLLPHIIFSSVAARKDYNTKAYVDSWCRTTLYQNLCVRSLSRYVRSRAMQNPQDLARFALKASLYRAKYTKAFLSKEVTNLETLRPKYYALVHDCLTQIRDSVDQLSLAIAELNRVNRRGGKRQLDLDWHINNLQTWTSTALTDAETCVSQFPGRRMSKLKATIKGKVKNVEETTSNALAFIEHYAAARNCRLRLPMQFTRENGINKPGKIYLLGKDGSKWLANLLLESRGRMTLGDGWKSFVKANGLKTGESFTLKLNWEDATPVLSLCPPECSIDSREGGECSETIEKEPLPIVLSCEKEISKDDENRKKESSSWERETNLLIWRDSTVLSQNRCLTLTITPDSLKHGRLRLPLEFMTDNSMNKPGEITLLGKDGVKWLVSLLLEKRGRMSLGKGWKDFAKANGLKTGDSITLESIWENATPVLSLLRVESSNDIEVSKQSGSSSGNKTRKAENRREGSSSWELEKRRYSSSAFQNRIVILTLTPEGVRDCKLQLPSQFMRTNGIMNPGKITLLGRSGMKWHLSVWVSGFRS</sequence>
<dbReference type="PANTHER" id="PTHR31674:SF41">
    <property type="entry name" value="B3 DOMAIN-CONTAINING PROTEIN REM-LIKE 1-RELATED"/>
    <property type="match status" value="1"/>
</dbReference>
<evidence type="ECO:0000256" key="6">
    <source>
        <dbReference type="SAM" id="MobiDB-lite"/>
    </source>
</evidence>
<feature type="domain" description="TF-B3" evidence="8">
    <location>
        <begin position="190"/>
        <end position="285"/>
    </location>
</feature>
<evidence type="ECO:0000256" key="4">
    <source>
        <dbReference type="ARBA" id="ARBA00023163"/>
    </source>
</evidence>
<evidence type="ECO:0000256" key="2">
    <source>
        <dbReference type="ARBA" id="ARBA00023015"/>
    </source>
</evidence>
<name>A0ABQ7CKC3_BRACR</name>
<dbReference type="InterPro" id="IPR039218">
    <property type="entry name" value="REM_fam"/>
</dbReference>
<evidence type="ECO:0000256" key="1">
    <source>
        <dbReference type="ARBA" id="ARBA00004123"/>
    </source>
</evidence>
<keyword evidence="4" id="KW-0804">Transcription</keyword>
<keyword evidence="2" id="KW-0805">Transcription regulation</keyword>
<dbReference type="NCBIfam" id="TIGR01614">
    <property type="entry name" value="PME_inhib"/>
    <property type="match status" value="1"/>
</dbReference>
<dbReference type="EMBL" id="QGKV02000832">
    <property type="protein sequence ID" value="KAF3551967.1"/>
    <property type="molecule type" value="Genomic_DNA"/>
</dbReference>
<dbReference type="InterPro" id="IPR035513">
    <property type="entry name" value="Invertase/methylesterase_inhib"/>
</dbReference>
<comment type="subcellular location">
    <subcellularLocation>
        <location evidence="1">Nucleus</location>
    </subcellularLocation>
</comment>
<dbReference type="CDD" id="cd15798">
    <property type="entry name" value="PMEI-like_3"/>
    <property type="match status" value="1"/>
</dbReference>
<keyword evidence="3" id="KW-0238">DNA-binding</keyword>
<organism evidence="9 10">
    <name type="scientific">Brassica cretica</name>
    <name type="common">Mustard</name>
    <dbReference type="NCBI Taxonomy" id="69181"/>
    <lineage>
        <taxon>Eukaryota</taxon>
        <taxon>Viridiplantae</taxon>
        <taxon>Streptophyta</taxon>
        <taxon>Embryophyta</taxon>
        <taxon>Tracheophyta</taxon>
        <taxon>Spermatophyta</taxon>
        <taxon>Magnoliopsida</taxon>
        <taxon>eudicotyledons</taxon>
        <taxon>Gunneridae</taxon>
        <taxon>Pentapetalae</taxon>
        <taxon>rosids</taxon>
        <taxon>malvids</taxon>
        <taxon>Brassicales</taxon>
        <taxon>Brassicaceae</taxon>
        <taxon>Brassiceae</taxon>
        <taxon>Brassica</taxon>
    </lineage>
</organism>
<dbReference type="InterPro" id="IPR006501">
    <property type="entry name" value="Pectinesterase_inhib_dom"/>
</dbReference>
<evidence type="ECO:0000313" key="10">
    <source>
        <dbReference type="Proteomes" id="UP000266723"/>
    </source>
</evidence>
<keyword evidence="5" id="KW-0539">Nucleus</keyword>
<dbReference type="SUPFAM" id="SSF101148">
    <property type="entry name" value="Plant invertase/pectin methylesterase inhibitor"/>
    <property type="match status" value="1"/>
</dbReference>
<dbReference type="PROSITE" id="PS50863">
    <property type="entry name" value="B3"/>
    <property type="match status" value="2"/>
</dbReference>
<comment type="caution">
    <text evidence="9">The sequence shown here is derived from an EMBL/GenBank/DDBJ whole genome shotgun (WGS) entry which is preliminary data.</text>
</comment>
<dbReference type="SUPFAM" id="SSF101936">
    <property type="entry name" value="DNA-binding pseudobarrel domain"/>
    <property type="match status" value="3"/>
</dbReference>
<evidence type="ECO:0000256" key="5">
    <source>
        <dbReference type="ARBA" id="ARBA00023242"/>
    </source>
</evidence>
<dbReference type="CDD" id="cd10017">
    <property type="entry name" value="B3_DNA"/>
    <property type="match status" value="2"/>
</dbReference>
<dbReference type="Gene3D" id="1.20.140.40">
    <property type="entry name" value="Invertase/pectin methylesterase inhibitor family protein"/>
    <property type="match status" value="1"/>
</dbReference>
<protein>
    <recommendedName>
        <fullName evidence="8">TF-B3 domain-containing protein</fullName>
    </recommendedName>
</protein>
<evidence type="ECO:0000256" key="7">
    <source>
        <dbReference type="SAM" id="SignalP"/>
    </source>
</evidence>
<dbReference type="Pfam" id="PF04043">
    <property type="entry name" value="PMEI"/>
    <property type="match status" value="1"/>
</dbReference>
<feature type="compositionally biased region" description="Polar residues" evidence="6">
    <location>
        <begin position="451"/>
        <end position="461"/>
    </location>
</feature>
<dbReference type="Gene3D" id="2.40.330.10">
    <property type="entry name" value="DNA-binding pseudobarrel domain"/>
    <property type="match status" value="2"/>
</dbReference>
<dbReference type="Pfam" id="PF02362">
    <property type="entry name" value="B3"/>
    <property type="match status" value="2"/>
</dbReference>
<evidence type="ECO:0000256" key="3">
    <source>
        <dbReference type="ARBA" id="ARBA00023125"/>
    </source>
</evidence>
<dbReference type="InterPro" id="IPR003340">
    <property type="entry name" value="B3_DNA-bd"/>
</dbReference>
<dbReference type="SMART" id="SM00856">
    <property type="entry name" value="PMEI"/>
    <property type="match status" value="1"/>
</dbReference>
<evidence type="ECO:0000259" key="8">
    <source>
        <dbReference type="PROSITE" id="PS50863"/>
    </source>
</evidence>
<feature type="signal peptide" evidence="7">
    <location>
        <begin position="1"/>
        <end position="25"/>
    </location>
</feature>
<reference evidence="9 10" key="1">
    <citation type="journal article" date="2020" name="BMC Genomics">
        <title>Intraspecific diversification of the crop wild relative Brassica cretica Lam. using demographic model selection.</title>
        <authorList>
            <person name="Kioukis A."/>
            <person name="Michalopoulou V.A."/>
            <person name="Briers L."/>
            <person name="Pirintsos S."/>
            <person name="Studholme D.J."/>
            <person name="Pavlidis P."/>
            <person name="Sarris P.F."/>
        </authorList>
    </citation>
    <scope>NUCLEOTIDE SEQUENCE [LARGE SCALE GENOMIC DNA]</scope>
    <source>
        <strain evidence="10">cv. PFS-1207/04</strain>
    </source>
</reference>
<dbReference type="SMART" id="SM01019">
    <property type="entry name" value="B3"/>
    <property type="match status" value="2"/>
</dbReference>
<feature type="compositionally biased region" description="Basic and acidic residues" evidence="6">
    <location>
        <begin position="464"/>
        <end position="475"/>
    </location>
</feature>
<evidence type="ECO:0000313" key="9">
    <source>
        <dbReference type="EMBL" id="KAF3551967.1"/>
    </source>
</evidence>